<dbReference type="InterPro" id="IPR036465">
    <property type="entry name" value="vWFA_dom_sf"/>
</dbReference>
<keyword evidence="4" id="KW-1185">Reference proteome</keyword>
<dbReference type="Pfam" id="PF13519">
    <property type="entry name" value="VWA_2"/>
    <property type="match status" value="1"/>
</dbReference>
<evidence type="ECO:0000313" key="3">
    <source>
        <dbReference type="EMBL" id="SDJ62177.1"/>
    </source>
</evidence>
<dbReference type="STRING" id="658219.SAMN05216212_0446"/>
<dbReference type="RefSeq" id="WP_091507408.1">
    <property type="nucleotide sequence ID" value="NZ_FNFH01000001.1"/>
</dbReference>
<dbReference type="Pfam" id="PF13768">
    <property type="entry name" value="VWA_3"/>
    <property type="match status" value="1"/>
</dbReference>
<gene>
    <name evidence="3" type="ORF">SAMN05216212_0446</name>
</gene>
<feature type="signal peptide" evidence="1">
    <location>
        <begin position="1"/>
        <end position="26"/>
    </location>
</feature>
<sequence length="465" mass="51194">MMSLSRFSQNLFIAFAIFLMSLPALPHSFDAADKVDEDIRRYDGYITSALSGAKYYFPQETEYLVLVIDNSGSMHHYSWSALNALVQKVLETFPKLKGFRIFNHIGEEIDINPDGKWLSNTSNQKRKALDRLRSWHSSNNSSILSGLIHTLNSLNENEENISVFLMGDEETTEDWDSIATKIDAISSIIKTQTATVKIHAIGFPVQFFRPSTLQATGVRYAAAAREVAVSSGGVFIGLNSSTVNNPTPQKANVSHKPGLAQRIVTLLDTSQSMQPAGSVLRPPYGTAVKKGMLIDERLAQAQQAVLQVVDSLPMGSRFQLYTFDQESHPLLPQSAREWLNLPSPGAKVQIAKALSNITAAGPKNFESAILGLSRISPPPDRVILITDGLPNMGVESGYLGVATSNKARFRLLRAAEERLPEDISLQIIQVSLDGTPFSASEFWRMTTFRDGSFLSVPDHVVKSRP</sequence>
<organism evidence="3 4">
    <name type="scientific">Microbulbifer yueqingensis</name>
    <dbReference type="NCBI Taxonomy" id="658219"/>
    <lineage>
        <taxon>Bacteria</taxon>
        <taxon>Pseudomonadati</taxon>
        <taxon>Pseudomonadota</taxon>
        <taxon>Gammaproteobacteria</taxon>
        <taxon>Cellvibrionales</taxon>
        <taxon>Microbulbiferaceae</taxon>
        <taxon>Microbulbifer</taxon>
    </lineage>
</organism>
<evidence type="ECO:0000256" key="1">
    <source>
        <dbReference type="SAM" id="SignalP"/>
    </source>
</evidence>
<accession>A0A1G8V8K5</accession>
<dbReference type="CDD" id="cd00198">
    <property type="entry name" value="vWFA"/>
    <property type="match status" value="1"/>
</dbReference>
<proteinExistence type="predicted"/>
<dbReference type="SMART" id="SM00327">
    <property type="entry name" value="VWA"/>
    <property type="match status" value="1"/>
</dbReference>
<feature type="domain" description="VWFA" evidence="2">
    <location>
        <begin position="260"/>
        <end position="465"/>
    </location>
</feature>
<dbReference type="Proteomes" id="UP000199305">
    <property type="component" value="Unassembled WGS sequence"/>
</dbReference>
<dbReference type="AlphaFoldDB" id="A0A1G8V8K5"/>
<dbReference type="OrthoDB" id="5489581at2"/>
<dbReference type="Gene3D" id="3.40.50.410">
    <property type="entry name" value="von Willebrand factor, type A domain"/>
    <property type="match status" value="2"/>
</dbReference>
<dbReference type="EMBL" id="FNFH01000001">
    <property type="protein sequence ID" value="SDJ62177.1"/>
    <property type="molecule type" value="Genomic_DNA"/>
</dbReference>
<feature type="chain" id="PRO_5011518109" evidence="1">
    <location>
        <begin position="27"/>
        <end position="465"/>
    </location>
</feature>
<name>A0A1G8V8K5_9GAMM</name>
<keyword evidence="1" id="KW-0732">Signal</keyword>
<dbReference type="InterPro" id="IPR002035">
    <property type="entry name" value="VWF_A"/>
</dbReference>
<reference evidence="4" key="1">
    <citation type="submission" date="2016-10" db="EMBL/GenBank/DDBJ databases">
        <authorList>
            <person name="Varghese N."/>
            <person name="Submissions S."/>
        </authorList>
    </citation>
    <scope>NUCLEOTIDE SEQUENCE [LARGE SCALE GENOMIC DNA]</scope>
    <source>
        <strain evidence="4">CGMCC 1.10658</strain>
    </source>
</reference>
<evidence type="ECO:0000259" key="2">
    <source>
        <dbReference type="SMART" id="SM00327"/>
    </source>
</evidence>
<evidence type="ECO:0000313" key="4">
    <source>
        <dbReference type="Proteomes" id="UP000199305"/>
    </source>
</evidence>
<protein>
    <submittedName>
        <fullName evidence="3">von Willebrand factor type A domain-containing protein</fullName>
    </submittedName>
</protein>
<dbReference type="SUPFAM" id="SSF53300">
    <property type="entry name" value="vWA-like"/>
    <property type="match status" value="2"/>
</dbReference>